<organism evidence="11 12">
    <name type="scientific">Hymenobacter edaphi</name>
    <dbReference type="NCBI Taxonomy" id="2211146"/>
    <lineage>
        <taxon>Bacteria</taxon>
        <taxon>Pseudomonadati</taxon>
        <taxon>Bacteroidota</taxon>
        <taxon>Cytophagia</taxon>
        <taxon>Cytophagales</taxon>
        <taxon>Hymenobacteraceae</taxon>
        <taxon>Hymenobacter</taxon>
    </lineage>
</organism>
<evidence type="ECO:0000256" key="5">
    <source>
        <dbReference type="ARBA" id="ARBA00022833"/>
    </source>
</evidence>
<dbReference type="GO" id="GO:0006508">
    <property type="term" value="P:proteolysis"/>
    <property type="evidence" value="ECO:0007669"/>
    <property type="project" value="UniProtKB-KW"/>
</dbReference>
<evidence type="ECO:0000256" key="1">
    <source>
        <dbReference type="ARBA" id="ARBA00001362"/>
    </source>
</evidence>
<comment type="caution">
    <text evidence="11">The sequence shown here is derived from an EMBL/GenBank/DDBJ whole genome shotgun (WGS) entry which is preliminary data.</text>
</comment>
<dbReference type="SUPFAM" id="SSF55166">
    <property type="entry name" value="Hedgehog/DD-peptidase"/>
    <property type="match status" value="1"/>
</dbReference>
<comment type="function">
    <text evidence="9 10">Catalyzes hydrolysis of the D-alanyl-D-alanine dipeptide.</text>
</comment>
<dbReference type="Pfam" id="PF01427">
    <property type="entry name" value="Peptidase_M15"/>
    <property type="match status" value="1"/>
</dbReference>
<evidence type="ECO:0000256" key="10">
    <source>
        <dbReference type="PIRNR" id="PIRNR026671"/>
    </source>
</evidence>
<keyword evidence="3 9" id="KW-0479">Metal-binding</keyword>
<keyword evidence="2 9" id="KW-0645">Protease</keyword>
<keyword evidence="8 10" id="KW-0961">Cell wall biogenesis/degradation</keyword>
<evidence type="ECO:0000256" key="9">
    <source>
        <dbReference type="HAMAP-Rule" id="MF_01924"/>
    </source>
</evidence>
<reference evidence="12" key="1">
    <citation type="submission" date="2018-05" db="EMBL/GenBank/DDBJ databases">
        <authorList>
            <person name="Nie L."/>
        </authorList>
    </citation>
    <scope>NUCLEOTIDE SEQUENCE [LARGE SCALE GENOMIC DNA]</scope>
    <source>
        <strain evidence="12">NL</strain>
    </source>
</reference>
<feature type="binding site" evidence="9">
    <location>
        <position position="130"/>
    </location>
    <ligand>
        <name>Zn(2+)</name>
        <dbReference type="ChEBI" id="CHEBI:29105"/>
        <note>catalytic</note>
    </ligand>
</feature>
<gene>
    <name evidence="11" type="ORF">DLM85_16240</name>
</gene>
<dbReference type="OrthoDB" id="9801430at2"/>
<dbReference type="PANTHER" id="PTHR43126:SF1">
    <property type="entry name" value="D-ALANYL-D-ALANINE DIPEPTIDASE"/>
    <property type="match status" value="1"/>
</dbReference>
<keyword evidence="6 9" id="KW-0224">Dipeptidase</keyword>
<dbReference type="EMBL" id="QHKM01000005">
    <property type="protein sequence ID" value="RAK65092.1"/>
    <property type="molecule type" value="Genomic_DNA"/>
</dbReference>
<evidence type="ECO:0000256" key="4">
    <source>
        <dbReference type="ARBA" id="ARBA00022801"/>
    </source>
</evidence>
<evidence type="ECO:0000256" key="2">
    <source>
        <dbReference type="ARBA" id="ARBA00022670"/>
    </source>
</evidence>
<keyword evidence="12" id="KW-1185">Reference proteome</keyword>
<comment type="catalytic activity">
    <reaction evidence="1 9 10">
        <text>D-alanyl-D-alanine + H2O = 2 D-alanine</text>
        <dbReference type="Rhea" id="RHEA:20661"/>
        <dbReference type="ChEBI" id="CHEBI:15377"/>
        <dbReference type="ChEBI" id="CHEBI:57416"/>
        <dbReference type="ChEBI" id="CHEBI:57822"/>
        <dbReference type="EC" id="3.4.13.22"/>
    </reaction>
</comment>
<protein>
    <recommendedName>
        <fullName evidence="9 10">D-alanyl-D-alanine dipeptidase</fullName>
        <shortName evidence="9 10">D-Ala-D-Ala dipeptidase</shortName>
        <ecNumber evidence="9 10">3.4.13.22</ecNumber>
    </recommendedName>
</protein>
<comment type="similarity">
    <text evidence="9 10">Belongs to the peptidase M15D family.</text>
</comment>
<dbReference type="GO" id="GO:0008237">
    <property type="term" value="F:metallopeptidase activity"/>
    <property type="evidence" value="ECO:0007669"/>
    <property type="project" value="UniProtKB-KW"/>
</dbReference>
<dbReference type="InterPro" id="IPR009045">
    <property type="entry name" value="Zn_M74/Hedgehog-like"/>
</dbReference>
<dbReference type="Proteomes" id="UP000248553">
    <property type="component" value="Unassembled WGS sequence"/>
</dbReference>
<dbReference type="GO" id="GO:0160237">
    <property type="term" value="F:D-Ala-D-Ala dipeptidase activity"/>
    <property type="evidence" value="ECO:0007669"/>
    <property type="project" value="UniProtKB-EC"/>
</dbReference>
<sequence length="218" mass="24812">MFLPILLCALTTLPQPGPARVTEAAQYRQQVRQDARQELVDLAQLIPGLRLDIRYATTHNLTGQRIYPEAAAFLRRPVAEDLLRVQQTLARQGYALKIYDAYRPYAATVRLYEALPDQTYAAPPTRGSKHNRGCSVDLGLIDLKTGRDVALPTEFDAMTPAAHSDYQQLPAAAIQHRAILHRAMQQHGFRNYPAEWWHFDHQGWEQYPLLDLPFSALR</sequence>
<evidence type="ECO:0000313" key="12">
    <source>
        <dbReference type="Proteomes" id="UP000248553"/>
    </source>
</evidence>
<evidence type="ECO:0000256" key="7">
    <source>
        <dbReference type="ARBA" id="ARBA00023049"/>
    </source>
</evidence>
<accession>A0A328BCN3</accession>
<keyword evidence="4 9" id="KW-0378">Hydrolase</keyword>
<evidence type="ECO:0000313" key="11">
    <source>
        <dbReference type="EMBL" id="RAK65092.1"/>
    </source>
</evidence>
<evidence type="ECO:0000256" key="8">
    <source>
        <dbReference type="ARBA" id="ARBA00023316"/>
    </source>
</evidence>
<dbReference type="PIRSF" id="PIRSF026671">
    <property type="entry name" value="AA_dipeptidase"/>
    <property type="match status" value="1"/>
</dbReference>
<evidence type="ECO:0000256" key="3">
    <source>
        <dbReference type="ARBA" id="ARBA00022723"/>
    </source>
</evidence>
<evidence type="ECO:0000256" key="6">
    <source>
        <dbReference type="ARBA" id="ARBA00022997"/>
    </source>
</evidence>
<feature type="binding site" evidence="9">
    <location>
        <position position="137"/>
    </location>
    <ligand>
        <name>Zn(2+)</name>
        <dbReference type="ChEBI" id="CHEBI:29105"/>
        <note>catalytic</note>
    </ligand>
</feature>
<dbReference type="Gene3D" id="3.30.1380.10">
    <property type="match status" value="1"/>
</dbReference>
<dbReference type="HAMAP" id="MF_01924">
    <property type="entry name" value="A_A_dipeptidase"/>
    <property type="match status" value="1"/>
</dbReference>
<feature type="site" description="Transition state stabilizer" evidence="9">
    <location>
        <position position="103"/>
    </location>
</feature>
<keyword evidence="7 9" id="KW-0482">Metalloprotease</keyword>
<dbReference type="InterPro" id="IPR000755">
    <property type="entry name" value="A_A_dipeptidase"/>
</dbReference>
<dbReference type="CDD" id="cd14840">
    <property type="entry name" value="D-Ala-D-Ala_dipeptidase_Aad"/>
    <property type="match status" value="1"/>
</dbReference>
<keyword evidence="5 9" id="KW-0862">Zinc</keyword>
<dbReference type="GO" id="GO:0008270">
    <property type="term" value="F:zinc ion binding"/>
    <property type="evidence" value="ECO:0007669"/>
    <property type="project" value="UniProtKB-UniRule"/>
</dbReference>
<feature type="active site" description="Proton donor/acceptor" evidence="9">
    <location>
        <position position="195"/>
    </location>
</feature>
<dbReference type="GO" id="GO:0071555">
    <property type="term" value="P:cell wall organization"/>
    <property type="evidence" value="ECO:0007669"/>
    <property type="project" value="UniProtKB-KW"/>
</dbReference>
<dbReference type="EC" id="3.4.13.22" evidence="9 10"/>
<proteinExistence type="inferred from homology"/>
<dbReference type="PANTHER" id="PTHR43126">
    <property type="entry name" value="D-ALANYL-D-ALANINE DIPEPTIDASE"/>
    <property type="match status" value="1"/>
</dbReference>
<comment type="cofactor">
    <cofactor evidence="9">
        <name>Zn(2+)</name>
        <dbReference type="ChEBI" id="CHEBI:29105"/>
    </cofactor>
    <text evidence="9">Binds 1 zinc ion per subunit.</text>
</comment>
<feature type="binding site" evidence="9">
    <location>
        <position position="198"/>
    </location>
    <ligand>
        <name>Zn(2+)</name>
        <dbReference type="ChEBI" id="CHEBI:29105"/>
        <note>catalytic</note>
    </ligand>
</feature>
<dbReference type="AlphaFoldDB" id="A0A328BCN3"/>
<name>A0A328BCN3_9BACT</name>